<protein>
    <recommendedName>
        <fullName evidence="3">Calponin-homology (CH) domain-containing protein</fullName>
    </recommendedName>
</protein>
<keyword evidence="5" id="KW-1185">Reference proteome</keyword>
<keyword evidence="2" id="KW-0009">Actin-binding</keyword>
<dbReference type="Gene3D" id="1.10.418.10">
    <property type="entry name" value="Calponin-like domain"/>
    <property type="match status" value="2"/>
</dbReference>
<dbReference type="SMART" id="SM00033">
    <property type="entry name" value="CH"/>
    <property type="match status" value="2"/>
</dbReference>
<proteinExistence type="predicted"/>
<feature type="domain" description="Calponin-homology (CH)" evidence="3">
    <location>
        <begin position="87"/>
        <end position="202"/>
    </location>
</feature>
<dbReference type="PROSITE" id="PS50021">
    <property type="entry name" value="CH"/>
    <property type="match status" value="2"/>
</dbReference>
<dbReference type="GO" id="GO:0003779">
    <property type="term" value="F:actin binding"/>
    <property type="evidence" value="ECO:0007669"/>
    <property type="project" value="UniProtKB-KW"/>
</dbReference>
<dbReference type="GeneTree" id="ENSGT00940000154864"/>
<reference evidence="5" key="1">
    <citation type="submission" date="2013-11" db="EMBL/GenBank/DDBJ databases">
        <title>The genomic landscape of the Guanapo guppy.</title>
        <authorList>
            <person name="Kuenstner A."/>
            <person name="Dreyer C."/>
        </authorList>
    </citation>
    <scope>NUCLEOTIDE SEQUENCE</scope>
    <source>
        <strain evidence="5">Guanapo</strain>
    </source>
</reference>
<dbReference type="InterPro" id="IPR036872">
    <property type="entry name" value="CH_dom_sf"/>
</dbReference>
<evidence type="ECO:0000313" key="5">
    <source>
        <dbReference type="Proteomes" id="UP000242638"/>
    </source>
</evidence>
<dbReference type="Proteomes" id="UP000242638">
    <property type="component" value="Unassembled WGS sequence"/>
</dbReference>
<dbReference type="AlphaFoldDB" id="A0A3P9P8D7"/>
<evidence type="ECO:0000256" key="1">
    <source>
        <dbReference type="ARBA" id="ARBA00022737"/>
    </source>
</evidence>
<feature type="domain" description="Calponin-homology (CH)" evidence="3">
    <location>
        <begin position="1"/>
        <end position="72"/>
    </location>
</feature>
<dbReference type="SUPFAM" id="SSF47576">
    <property type="entry name" value="Calponin-homology domain, CH-domain"/>
    <property type="match status" value="1"/>
</dbReference>
<evidence type="ECO:0000256" key="2">
    <source>
        <dbReference type="ARBA" id="ARBA00023203"/>
    </source>
</evidence>
<dbReference type="InterPro" id="IPR001589">
    <property type="entry name" value="Actinin_actin-bd_CS"/>
</dbReference>
<keyword evidence="1" id="KW-0677">Repeat</keyword>
<dbReference type="Ensembl" id="ENSPRET00000018328.1">
    <property type="protein sequence ID" value="ENSPREP00000018131.1"/>
    <property type="gene ID" value="ENSPREG00000012273.1"/>
</dbReference>
<accession>A0A3P9P8D7</accession>
<evidence type="ECO:0000313" key="4">
    <source>
        <dbReference type="Ensembl" id="ENSPREP00000018131.1"/>
    </source>
</evidence>
<dbReference type="FunFam" id="1.10.418.10:FF:000089">
    <property type="entry name" value="Spectrin beta chain"/>
    <property type="match status" value="1"/>
</dbReference>
<dbReference type="Pfam" id="PF00307">
    <property type="entry name" value="CH"/>
    <property type="match status" value="2"/>
</dbReference>
<dbReference type="PANTHER" id="PTHR11915">
    <property type="entry name" value="SPECTRIN/FILAMIN RELATED CYTOSKELETAL PROTEIN"/>
    <property type="match status" value="1"/>
</dbReference>
<dbReference type="Gene3D" id="1.20.58.60">
    <property type="match status" value="1"/>
</dbReference>
<name>A0A3P9P8D7_POERE</name>
<reference evidence="4" key="2">
    <citation type="submission" date="2025-08" db="UniProtKB">
        <authorList>
            <consortium name="Ensembl"/>
        </authorList>
    </citation>
    <scope>IDENTIFICATION</scope>
    <source>
        <strain evidence="4">Guanapo</strain>
    </source>
</reference>
<reference evidence="4" key="3">
    <citation type="submission" date="2025-09" db="UniProtKB">
        <authorList>
            <consortium name="Ensembl"/>
        </authorList>
    </citation>
    <scope>IDENTIFICATION</scope>
    <source>
        <strain evidence="4">Guanapo</strain>
    </source>
</reference>
<dbReference type="SUPFAM" id="SSF46966">
    <property type="entry name" value="Spectrin repeat"/>
    <property type="match status" value="1"/>
</dbReference>
<dbReference type="Bgee" id="ENSPREG00000012273">
    <property type="expression patterns" value="Expressed in head and 1 other cell type or tissue"/>
</dbReference>
<organism evidence="4 5">
    <name type="scientific">Poecilia reticulata</name>
    <name type="common">Guppy</name>
    <name type="synonym">Acanthophacelus reticulatus</name>
    <dbReference type="NCBI Taxonomy" id="8081"/>
    <lineage>
        <taxon>Eukaryota</taxon>
        <taxon>Metazoa</taxon>
        <taxon>Chordata</taxon>
        <taxon>Craniata</taxon>
        <taxon>Vertebrata</taxon>
        <taxon>Euteleostomi</taxon>
        <taxon>Actinopterygii</taxon>
        <taxon>Neopterygii</taxon>
        <taxon>Teleostei</taxon>
        <taxon>Neoteleostei</taxon>
        <taxon>Acanthomorphata</taxon>
        <taxon>Ovalentaria</taxon>
        <taxon>Atherinomorphae</taxon>
        <taxon>Cyprinodontiformes</taxon>
        <taxon>Poeciliidae</taxon>
        <taxon>Poeciliinae</taxon>
        <taxon>Poecilia</taxon>
    </lineage>
</organism>
<dbReference type="OMA" id="CAFETIS"/>
<dbReference type="InterPro" id="IPR001715">
    <property type="entry name" value="CH_dom"/>
</dbReference>
<sequence length="258" mass="29754">MLIKLLEVLSGERLPKPTKGRMRIHCLENVDKALQFLKEQRVHLENMGSHDIVDGNHRLTLGLIWTIILRFQIQDISVETEDNKEKKSAKDALLLWCQMKTAGYPNVNIHNFTTSWRDGMAFNALIHKHRPDLIDFDKLKKSNAHYNLQNAFNLAEQHLGLTKLLDPEGQHTHTHTHRFSLRAASQVLDNAIETEKMIEKYESLASDLLEWIEQTIIILNNRKFANSLVGVQQQLQAFNTYRTVEKPPKSGERACSML</sequence>
<dbReference type="PROSITE" id="PS00020">
    <property type="entry name" value="ACTININ_2"/>
    <property type="match status" value="1"/>
</dbReference>
<evidence type="ECO:0000259" key="3">
    <source>
        <dbReference type="PROSITE" id="PS50021"/>
    </source>
</evidence>
<dbReference type="STRING" id="8081.ENSPREP00000018131"/>